<comment type="caution">
    <text evidence="1">The sequence shown here is derived from an EMBL/GenBank/DDBJ whole genome shotgun (WGS) entry which is preliminary data.</text>
</comment>
<evidence type="ECO:0000313" key="2">
    <source>
        <dbReference type="Proteomes" id="UP001523543"/>
    </source>
</evidence>
<gene>
    <name evidence="1" type="ORF">NKW54_12420</name>
</gene>
<evidence type="ECO:0000313" key="1">
    <source>
        <dbReference type="EMBL" id="MCP1246740.1"/>
    </source>
</evidence>
<dbReference type="Proteomes" id="UP001523543">
    <property type="component" value="Unassembled WGS sequence"/>
</dbReference>
<proteinExistence type="predicted"/>
<organism evidence="1 2">
    <name type="scientific">Acetobacter cerevisiae</name>
    <dbReference type="NCBI Taxonomy" id="178900"/>
    <lineage>
        <taxon>Bacteria</taxon>
        <taxon>Pseudomonadati</taxon>
        <taxon>Pseudomonadota</taxon>
        <taxon>Alphaproteobacteria</taxon>
        <taxon>Acetobacterales</taxon>
        <taxon>Acetobacteraceae</taxon>
        <taxon>Acetobacter</taxon>
    </lineage>
</organism>
<accession>A0ABT1EWA5</accession>
<sequence>MFLNEKEIERIAERVVERLEERLQGVLHGQSGKALVIERVDINTLPATLRGAAG</sequence>
<name>A0ABT1EWA5_9PROT</name>
<dbReference type="EMBL" id="JAMYZR010000027">
    <property type="protein sequence ID" value="MCP1246740.1"/>
    <property type="molecule type" value="Genomic_DNA"/>
</dbReference>
<dbReference type="RefSeq" id="WP_253550766.1">
    <property type="nucleotide sequence ID" value="NZ_JAMYZR010000027.1"/>
</dbReference>
<keyword evidence="2" id="KW-1185">Reference proteome</keyword>
<reference evidence="1 2" key="1">
    <citation type="submission" date="2022-06" db="EMBL/GenBank/DDBJ databases">
        <title>Acetobacer genomes from food samples.</title>
        <authorList>
            <person name="Sombolestani A."/>
        </authorList>
    </citation>
    <scope>NUCLEOTIDE SEQUENCE [LARGE SCALE GENOMIC DNA]</scope>
    <source>
        <strain evidence="1 2">R-83281</strain>
    </source>
</reference>
<protein>
    <submittedName>
        <fullName evidence="1">Uncharacterized protein</fullName>
    </submittedName>
</protein>